<dbReference type="EMBL" id="FNEE01000007">
    <property type="protein sequence ID" value="SDJ60727.1"/>
    <property type="molecule type" value="Genomic_DNA"/>
</dbReference>
<keyword evidence="2" id="KW-1185">Reference proteome</keyword>
<sequence>MAEMRDIDWSEHYLAIGTFVVEFEKIATRLRFCYNCVLQTQGLKVWDLGANLLSIVTISPESLAIAYGSAMKILSNDTELGTLTDDIYKRTKVLAERRNEIVHGEWRIGPEMVIVGADELPSRVGIKRKSTRAGQRVTQLATIDEISQHIAEARAVVRMIDHAFYLLLVSIDPSDAQQ</sequence>
<dbReference type="RefSeq" id="WP_091594356.1">
    <property type="nucleotide sequence ID" value="NZ_FNEE01000007.1"/>
</dbReference>
<proteinExistence type="predicted"/>
<gene>
    <name evidence="1" type="ORF">SAMN05428953_107196</name>
</gene>
<protein>
    <recommendedName>
        <fullName evidence="3">Apea-like HEPN domain-containing protein</fullName>
    </recommendedName>
</protein>
<reference evidence="2" key="1">
    <citation type="submission" date="2016-10" db="EMBL/GenBank/DDBJ databases">
        <authorList>
            <person name="Varghese N."/>
            <person name="Submissions S."/>
        </authorList>
    </citation>
    <scope>NUCLEOTIDE SEQUENCE [LARGE SCALE GENOMIC DNA]</scope>
    <source>
        <strain evidence="2">CGMCC 1.11022</strain>
    </source>
</reference>
<evidence type="ECO:0000313" key="1">
    <source>
        <dbReference type="EMBL" id="SDJ60727.1"/>
    </source>
</evidence>
<evidence type="ECO:0000313" key="2">
    <source>
        <dbReference type="Proteomes" id="UP000198894"/>
    </source>
</evidence>
<evidence type="ECO:0008006" key="3">
    <source>
        <dbReference type="Google" id="ProtNLM"/>
    </source>
</evidence>
<dbReference type="AlphaFoldDB" id="A0A1G8V4E3"/>
<accession>A0A1G8V4E3</accession>
<dbReference type="Proteomes" id="UP000198894">
    <property type="component" value="Unassembled WGS sequence"/>
</dbReference>
<organism evidence="1 2">
    <name type="scientific">Mesorhizobium muleiense</name>
    <dbReference type="NCBI Taxonomy" id="1004279"/>
    <lineage>
        <taxon>Bacteria</taxon>
        <taxon>Pseudomonadati</taxon>
        <taxon>Pseudomonadota</taxon>
        <taxon>Alphaproteobacteria</taxon>
        <taxon>Hyphomicrobiales</taxon>
        <taxon>Phyllobacteriaceae</taxon>
        <taxon>Mesorhizobium</taxon>
    </lineage>
</organism>
<name>A0A1G8V4E3_9HYPH</name>